<feature type="compositionally biased region" description="Polar residues" evidence="1">
    <location>
        <begin position="1"/>
        <end position="14"/>
    </location>
</feature>
<name>A0A2P2P1D6_RHIMU</name>
<sequence length="61" mass="7035">MSNKSNQLQYSPTDKTMPRAKYTKPHNPKFYSSRNRNAKTSCNQNTHLMNNAGLPSRIHID</sequence>
<dbReference type="AlphaFoldDB" id="A0A2P2P1D6"/>
<protein>
    <submittedName>
        <fullName evidence="2">Uncharacterized protein</fullName>
    </submittedName>
</protein>
<feature type="compositionally biased region" description="Polar residues" evidence="1">
    <location>
        <begin position="30"/>
        <end position="49"/>
    </location>
</feature>
<proteinExistence type="predicted"/>
<evidence type="ECO:0000256" key="1">
    <source>
        <dbReference type="SAM" id="MobiDB-lite"/>
    </source>
</evidence>
<reference evidence="2" key="1">
    <citation type="submission" date="2018-02" db="EMBL/GenBank/DDBJ databases">
        <title>Rhizophora mucronata_Transcriptome.</title>
        <authorList>
            <person name="Meera S.P."/>
            <person name="Sreeshan A."/>
            <person name="Augustine A."/>
        </authorList>
    </citation>
    <scope>NUCLEOTIDE SEQUENCE</scope>
    <source>
        <tissue evidence="2">Leaf</tissue>
    </source>
</reference>
<feature type="region of interest" description="Disordered" evidence="1">
    <location>
        <begin position="1"/>
        <end position="61"/>
    </location>
</feature>
<dbReference type="EMBL" id="GGEC01068114">
    <property type="protein sequence ID" value="MBX48598.1"/>
    <property type="molecule type" value="Transcribed_RNA"/>
</dbReference>
<accession>A0A2P2P1D6</accession>
<evidence type="ECO:0000313" key="2">
    <source>
        <dbReference type="EMBL" id="MBX48598.1"/>
    </source>
</evidence>
<organism evidence="2">
    <name type="scientific">Rhizophora mucronata</name>
    <name type="common">Asiatic mangrove</name>
    <dbReference type="NCBI Taxonomy" id="61149"/>
    <lineage>
        <taxon>Eukaryota</taxon>
        <taxon>Viridiplantae</taxon>
        <taxon>Streptophyta</taxon>
        <taxon>Embryophyta</taxon>
        <taxon>Tracheophyta</taxon>
        <taxon>Spermatophyta</taxon>
        <taxon>Magnoliopsida</taxon>
        <taxon>eudicotyledons</taxon>
        <taxon>Gunneridae</taxon>
        <taxon>Pentapetalae</taxon>
        <taxon>rosids</taxon>
        <taxon>fabids</taxon>
        <taxon>Malpighiales</taxon>
        <taxon>Rhizophoraceae</taxon>
        <taxon>Rhizophora</taxon>
    </lineage>
</organism>